<comment type="caution">
    <text evidence="2">The sequence shown here is derived from an EMBL/GenBank/DDBJ whole genome shotgun (WGS) entry which is preliminary data.</text>
</comment>
<evidence type="ECO:0000313" key="2">
    <source>
        <dbReference type="EMBL" id="RLM69158.1"/>
    </source>
</evidence>
<dbReference type="STRING" id="4540.A0A3L6PZJ9"/>
<dbReference type="OrthoDB" id="694535at2759"/>
<evidence type="ECO:0000313" key="3">
    <source>
        <dbReference type="Proteomes" id="UP000275267"/>
    </source>
</evidence>
<dbReference type="EMBL" id="PQIB02000014">
    <property type="protein sequence ID" value="RLM69158.1"/>
    <property type="molecule type" value="Genomic_DNA"/>
</dbReference>
<dbReference type="PANTHER" id="PTHR35317">
    <property type="entry name" value="OS04G0629600 PROTEIN"/>
    <property type="match status" value="1"/>
</dbReference>
<feature type="compositionally biased region" description="Low complexity" evidence="1">
    <location>
        <begin position="222"/>
        <end position="233"/>
    </location>
</feature>
<keyword evidence="3" id="KW-1185">Reference proteome</keyword>
<dbReference type="Pfam" id="PF14223">
    <property type="entry name" value="Retrotran_gag_2"/>
    <property type="match status" value="1"/>
</dbReference>
<gene>
    <name evidence="2" type="ORF">C2845_PM17G10780</name>
</gene>
<accession>A0A3L6PZJ9</accession>
<dbReference type="PANTHER" id="PTHR35317:SF38">
    <property type="entry name" value="RNA-DIRECTED DNA POLYMERASE"/>
    <property type="match status" value="1"/>
</dbReference>
<feature type="compositionally biased region" description="Gly residues" evidence="1">
    <location>
        <begin position="195"/>
        <end position="210"/>
    </location>
</feature>
<feature type="region of interest" description="Disordered" evidence="1">
    <location>
        <begin position="181"/>
        <end position="233"/>
    </location>
</feature>
<sequence length="233" mass="25941">MQVHLEGMEIWGAVETGSAERGKDRWAQDIIFRGVPSELKSGLAAKKSVKEAWDTVKKIRHSDDRMKAASVQRLMKQFETLVFHDGESVDDFAMRINGLIASMRELDEEMEDSRIVKKVLCVVPKKLKQVAEAIEMLADLNTMTIEELVGRLQVAEDADAEEQEAANAGNAGQLYLTEEQWEARRRRGRSKEQVYGGGARRGVGENNGGHGGDRDDDDDDGSNTSSGRGRSRY</sequence>
<protein>
    <submittedName>
        <fullName evidence="2">Uncharacterized protein</fullName>
    </submittedName>
</protein>
<evidence type="ECO:0000256" key="1">
    <source>
        <dbReference type="SAM" id="MobiDB-lite"/>
    </source>
</evidence>
<proteinExistence type="predicted"/>
<reference evidence="3" key="1">
    <citation type="journal article" date="2019" name="Nat. Commun.">
        <title>The genome of broomcorn millet.</title>
        <authorList>
            <person name="Zou C."/>
            <person name="Miki D."/>
            <person name="Li D."/>
            <person name="Tang Q."/>
            <person name="Xiao L."/>
            <person name="Rajput S."/>
            <person name="Deng P."/>
            <person name="Jia W."/>
            <person name="Huang R."/>
            <person name="Zhang M."/>
            <person name="Sun Y."/>
            <person name="Hu J."/>
            <person name="Fu X."/>
            <person name="Schnable P.S."/>
            <person name="Li F."/>
            <person name="Zhang H."/>
            <person name="Feng B."/>
            <person name="Zhu X."/>
            <person name="Liu R."/>
            <person name="Schnable J.C."/>
            <person name="Zhu J.-K."/>
            <person name="Zhang H."/>
        </authorList>
    </citation>
    <scope>NUCLEOTIDE SEQUENCE [LARGE SCALE GENOMIC DNA]</scope>
</reference>
<dbReference type="AlphaFoldDB" id="A0A3L6PZJ9"/>
<organism evidence="2 3">
    <name type="scientific">Panicum miliaceum</name>
    <name type="common">Proso millet</name>
    <name type="synonym">Broomcorn millet</name>
    <dbReference type="NCBI Taxonomy" id="4540"/>
    <lineage>
        <taxon>Eukaryota</taxon>
        <taxon>Viridiplantae</taxon>
        <taxon>Streptophyta</taxon>
        <taxon>Embryophyta</taxon>
        <taxon>Tracheophyta</taxon>
        <taxon>Spermatophyta</taxon>
        <taxon>Magnoliopsida</taxon>
        <taxon>Liliopsida</taxon>
        <taxon>Poales</taxon>
        <taxon>Poaceae</taxon>
        <taxon>PACMAD clade</taxon>
        <taxon>Panicoideae</taxon>
        <taxon>Panicodae</taxon>
        <taxon>Paniceae</taxon>
        <taxon>Panicinae</taxon>
        <taxon>Panicum</taxon>
        <taxon>Panicum sect. Panicum</taxon>
    </lineage>
</organism>
<name>A0A3L6PZJ9_PANMI</name>
<dbReference type="Proteomes" id="UP000275267">
    <property type="component" value="Unassembled WGS sequence"/>
</dbReference>